<feature type="transmembrane region" description="Helical" evidence="6">
    <location>
        <begin position="41"/>
        <end position="60"/>
    </location>
</feature>
<dbReference type="AlphaFoldDB" id="A0AB35U8W8"/>
<feature type="transmembrane region" description="Helical" evidence="6">
    <location>
        <begin position="205"/>
        <end position="225"/>
    </location>
</feature>
<protein>
    <submittedName>
        <fullName evidence="7">Lipopolysaccharide biosynthesis protein</fullName>
    </submittedName>
</protein>
<feature type="transmembrane region" description="Helical" evidence="6">
    <location>
        <begin position="324"/>
        <end position="345"/>
    </location>
</feature>
<keyword evidence="5 6" id="KW-0472">Membrane</keyword>
<evidence type="ECO:0000256" key="3">
    <source>
        <dbReference type="ARBA" id="ARBA00022692"/>
    </source>
</evidence>
<name>A0AB35U8W8_9FIRM</name>
<dbReference type="RefSeq" id="WP_370596193.1">
    <property type="nucleotide sequence ID" value="NZ_JALBUR010000017.1"/>
</dbReference>
<evidence type="ECO:0000313" key="7">
    <source>
        <dbReference type="EMBL" id="MDX8419939.1"/>
    </source>
</evidence>
<keyword evidence="8" id="KW-1185">Reference proteome</keyword>
<sequence>MDDRKQMTKNIAWNTFGSVFYSACQWLITVLVVHLSSYESAGYLSLAMTTSSSFSAISLYSMRNFQVSDVKGEYNCNEYVGSRIDTCILAFVCCAIVSVWGNSSYQALCIIAYMIIRIAEAIVDVLHGENQKFQRYDYIGKSYIFRGLLTIVSFVVGLLTTKNLLITLFFMAALNLLSAFIYDWKKTSQLEHIQPVLFSKKIKKLLLTCLPIVIFSFLLSLENLIPKNVLQQILGTEELGVYSSIASPTLVVQVFASVAFNPLLPGLSKLYDEKKYSHFSKNMRKVYLGFAGLCLIVTVGALLLGRWGLSLLFGKSILARYDLFLPIVWVTILTAIIWIMSSIIVAIRQIKWLLIGMIADFLLCLLIVYPIINGLGSNGVSFVQIISYSIYIVYMILLCEATIAKQKKKELKREEL</sequence>
<evidence type="ECO:0000256" key="4">
    <source>
        <dbReference type="ARBA" id="ARBA00022989"/>
    </source>
</evidence>
<feature type="transmembrane region" description="Helical" evidence="6">
    <location>
        <begin position="165"/>
        <end position="184"/>
    </location>
</feature>
<keyword evidence="3 6" id="KW-0812">Transmembrane</keyword>
<dbReference type="GO" id="GO:0005886">
    <property type="term" value="C:plasma membrane"/>
    <property type="evidence" value="ECO:0007669"/>
    <property type="project" value="UniProtKB-SubCell"/>
</dbReference>
<keyword evidence="2" id="KW-1003">Cell membrane</keyword>
<proteinExistence type="predicted"/>
<keyword evidence="4 6" id="KW-1133">Transmembrane helix</keyword>
<evidence type="ECO:0000313" key="8">
    <source>
        <dbReference type="Proteomes" id="UP001286174"/>
    </source>
</evidence>
<feature type="transmembrane region" description="Helical" evidence="6">
    <location>
        <begin position="352"/>
        <end position="372"/>
    </location>
</feature>
<dbReference type="EMBL" id="JALBUR010000017">
    <property type="protein sequence ID" value="MDX8419939.1"/>
    <property type="molecule type" value="Genomic_DNA"/>
</dbReference>
<gene>
    <name evidence="7" type="ORF">MOZ60_07500</name>
</gene>
<dbReference type="PANTHER" id="PTHR30250:SF11">
    <property type="entry name" value="O-ANTIGEN TRANSPORTER-RELATED"/>
    <property type="match status" value="1"/>
</dbReference>
<accession>A0AB35U8W8</accession>
<organism evidence="7 8">
    <name type="scientific">Grylomicrobium aquisgranensis</name>
    <dbReference type="NCBI Taxonomy" id="2926318"/>
    <lineage>
        <taxon>Bacteria</taxon>
        <taxon>Bacillati</taxon>
        <taxon>Bacillota</taxon>
        <taxon>Erysipelotrichia</taxon>
        <taxon>Erysipelotrichales</taxon>
        <taxon>Erysipelotrichaceae</taxon>
        <taxon>Grylomicrobium</taxon>
    </lineage>
</organism>
<comment type="subcellular location">
    <subcellularLocation>
        <location evidence="1">Cell membrane</location>
        <topology evidence="1">Multi-pass membrane protein</topology>
    </subcellularLocation>
</comment>
<feature type="transmembrane region" description="Helical" evidence="6">
    <location>
        <begin position="12"/>
        <end position="35"/>
    </location>
</feature>
<dbReference type="Proteomes" id="UP001286174">
    <property type="component" value="Unassembled WGS sequence"/>
</dbReference>
<evidence type="ECO:0000256" key="2">
    <source>
        <dbReference type="ARBA" id="ARBA00022475"/>
    </source>
</evidence>
<reference evidence="7 8" key="1">
    <citation type="submission" date="2022-03" db="EMBL/GenBank/DDBJ databases">
        <title>Novel taxa within the pig intestine.</title>
        <authorList>
            <person name="Wylensek D."/>
            <person name="Bishof K."/>
            <person name="Afrizal A."/>
            <person name="Clavel T."/>
        </authorList>
    </citation>
    <scope>NUCLEOTIDE SEQUENCE [LARGE SCALE GENOMIC DNA]</scope>
    <source>
        <strain evidence="7 8">CLA-KB-P133</strain>
    </source>
</reference>
<feature type="transmembrane region" description="Helical" evidence="6">
    <location>
        <begin position="286"/>
        <end position="304"/>
    </location>
</feature>
<feature type="transmembrane region" description="Helical" evidence="6">
    <location>
        <begin position="384"/>
        <end position="403"/>
    </location>
</feature>
<feature type="transmembrane region" description="Helical" evidence="6">
    <location>
        <begin position="143"/>
        <end position="159"/>
    </location>
</feature>
<feature type="transmembrane region" description="Helical" evidence="6">
    <location>
        <begin position="245"/>
        <end position="265"/>
    </location>
</feature>
<evidence type="ECO:0000256" key="6">
    <source>
        <dbReference type="SAM" id="Phobius"/>
    </source>
</evidence>
<evidence type="ECO:0000256" key="5">
    <source>
        <dbReference type="ARBA" id="ARBA00023136"/>
    </source>
</evidence>
<dbReference type="PANTHER" id="PTHR30250">
    <property type="entry name" value="PST FAMILY PREDICTED COLANIC ACID TRANSPORTER"/>
    <property type="match status" value="1"/>
</dbReference>
<comment type="caution">
    <text evidence="7">The sequence shown here is derived from an EMBL/GenBank/DDBJ whole genome shotgun (WGS) entry which is preliminary data.</text>
</comment>
<dbReference type="InterPro" id="IPR050833">
    <property type="entry name" value="Poly_Biosynth_Transport"/>
</dbReference>
<evidence type="ECO:0000256" key="1">
    <source>
        <dbReference type="ARBA" id="ARBA00004651"/>
    </source>
</evidence>